<organism evidence="2 3">
    <name type="scientific">Trichinella patagoniensis</name>
    <dbReference type="NCBI Taxonomy" id="990121"/>
    <lineage>
        <taxon>Eukaryota</taxon>
        <taxon>Metazoa</taxon>
        <taxon>Ecdysozoa</taxon>
        <taxon>Nematoda</taxon>
        <taxon>Enoplea</taxon>
        <taxon>Dorylaimia</taxon>
        <taxon>Trichinellida</taxon>
        <taxon>Trichinellidae</taxon>
        <taxon>Trichinella</taxon>
    </lineage>
</organism>
<dbReference type="OrthoDB" id="10304010at2759"/>
<evidence type="ECO:0000313" key="3">
    <source>
        <dbReference type="Proteomes" id="UP000054783"/>
    </source>
</evidence>
<gene>
    <name evidence="2" type="ORF">T12_1813</name>
</gene>
<keyword evidence="3" id="KW-1185">Reference proteome</keyword>
<proteinExistence type="predicted"/>
<dbReference type="Proteomes" id="UP000054783">
    <property type="component" value="Unassembled WGS sequence"/>
</dbReference>
<keyword evidence="1" id="KW-1133">Transmembrane helix</keyword>
<reference evidence="2 3" key="1">
    <citation type="submission" date="2015-01" db="EMBL/GenBank/DDBJ databases">
        <title>Evolution of Trichinella species and genotypes.</title>
        <authorList>
            <person name="Korhonen P.K."/>
            <person name="Edoardo P."/>
            <person name="Giuseppe L.R."/>
            <person name="Gasser R.B."/>
        </authorList>
    </citation>
    <scope>NUCLEOTIDE SEQUENCE [LARGE SCALE GENOMIC DNA]</scope>
    <source>
        <strain evidence="2">ISS2496</strain>
    </source>
</reference>
<feature type="transmembrane region" description="Helical" evidence="1">
    <location>
        <begin position="50"/>
        <end position="68"/>
    </location>
</feature>
<comment type="caution">
    <text evidence="2">The sequence shown here is derived from an EMBL/GenBank/DDBJ whole genome shotgun (WGS) entry which is preliminary data.</text>
</comment>
<evidence type="ECO:0000313" key="2">
    <source>
        <dbReference type="EMBL" id="KRY09757.1"/>
    </source>
</evidence>
<evidence type="ECO:0000256" key="1">
    <source>
        <dbReference type="SAM" id="Phobius"/>
    </source>
</evidence>
<accession>A0A0V0ZBM4</accession>
<dbReference type="AlphaFoldDB" id="A0A0V0ZBM4"/>
<keyword evidence="1" id="KW-0472">Membrane</keyword>
<name>A0A0V0ZBM4_9BILA</name>
<protein>
    <submittedName>
        <fullName evidence="2">Uncharacterized protein</fullName>
    </submittedName>
</protein>
<feature type="transmembrane region" description="Helical" evidence="1">
    <location>
        <begin position="21"/>
        <end position="44"/>
    </location>
</feature>
<sequence>MATVHFSLLGKKKCRVWTKSVQLLWNNLLLNFAVFLSQYIAAFPVGESEIAAIAALYFHFGFAILQYLSKLKLITSSVVFSVANWHNVRDLSVTFFIRCHQQWYV</sequence>
<dbReference type="EMBL" id="JYDQ01000259">
    <property type="protein sequence ID" value="KRY09757.1"/>
    <property type="molecule type" value="Genomic_DNA"/>
</dbReference>
<keyword evidence="1" id="KW-0812">Transmembrane</keyword>